<name>A0A2G5TG15_9PELO</name>
<dbReference type="Proteomes" id="UP000230233">
    <property type="component" value="Chromosome V"/>
</dbReference>
<feature type="compositionally biased region" description="Polar residues" evidence="1">
    <location>
        <begin position="35"/>
        <end position="45"/>
    </location>
</feature>
<evidence type="ECO:0000313" key="3">
    <source>
        <dbReference type="Proteomes" id="UP000230233"/>
    </source>
</evidence>
<evidence type="ECO:0000256" key="1">
    <source>
        <dbReference type="SAM" id="MobiDB-lite"/>
    </source>
</evidence>
<organism evidence="2 3">
    <name type="scientific">Caenorhabditis nigoni</name>
    <dbReference type="NCBI Taxonomy" id="1611254"/>
    <lineage>
        <taxon>Eukaryota</taxon>
        <taxon>Metazoa</taxon>
        <taxon>Ecdysozoa</taxon>
        <taxon>Nematoda</taxon>
        <taxon>Chromadorea</taxon>
        <taxon>Rhabditida</taxon>
        <taxon>Rhabditina</taxon>
        <taxon>Rhabditomorpha</taxon>
        <taxon>Rhabditoidea</taxon>
        <taxon>Rhabditidae</taxon>
        <taxon>Peloderinae</taxon>
        <taxon>Caenorhabditis</taxon>
    </lineage>
</organism>
<dbReference type="EMBL" id="PDUG01000005">
    <property type="protein sequence ID" value="PIC25976.1"/>
    <property type="molecule type" value="Genomic_DNA"/>
</dbReference>
<feature type="region of interest" description="Disordered" evidence="1">
    <location>
        <begin position="30"/>
        <end position="51"/>
    </location>
</feature>
<keyword evidence="3" id="KW-1185">Reference proteome</keyword>
<gene>
    <name evidence="2" type="primary">Cnig_chr_V.g18702</name>
    <name evidence="2" type="ORF">B9Z55_018702</name>
</gene>
<accession>A0A2G5TG15</accession>
<proteinExistence type="predicted"/>
<comment type="caution">
    <text evidence="2">The sequence shown here is derived from an EMBL/GenBank/DDBJ whole genome shotgun (WGS) entry which is preliminary data.</text>
</comment>
<sequence length="77" mass="8930">MSSRDCSQVYSKNNDFPVRRPLLLSSKPHEKIAETSDSSRSQIATKSVVGQRRRQLFEASQDERNWESWISSRTQSK</sequence>
<protein>
    <submittedName>
        <fullName evidence="2">Uncharacterized protein</fullName>
    </submittedName>
</protein>
<dbReference type="AlphaFoldDB" id="A0A2G5TG15"/>
<evidence type="ECO:0000313" key="2">
    <source>
        <dbReference type="EMBL" id="PIC25976.1"/>
    </source>
</evidence>
<reference evidence="3" key="1">
    <citation type="submission" date="2017-10" db="EMBL/GenBank/DDBJ databases">
        <title>Rapid genome shrinkage in a self-fertile nematode reveals novel sperm competition proteins.</title>
        <authorList>
            <person name="Yin D."/>
            <person name="Schwarz E.M."/>
            <person name="Thomas C.G."/>
            <person name="Felde R.L."/>
            <person name="Korf I.F."/>
            <person name="Cutter A.D."/>
            <person name="Schartner C.M."/>
            <person name="Ralston E.J."/>
            <person name="Meyer B.J."/>
            <person name="Haag E.S."/>
        </authorList>
    </citation>
    <scope>NUCLEOTIDE SEQUENCE [LARGE SCALE GENOMIC DNA]</scope>
    <source>
        <strain evidence="3">JU1422</strain>
    </source>
</reference>